<protein>
    <recommendedName>
        <fullName evidence="2">Retroviral polymerase SH3-like domain-containing protein</fullName>
    </recommendedName>
</protein>
<dbReference type="EMBL" id="JAMSHJ010000002">
    <property type="protein sequence ID" value="KAI5435379.1"/>
    <property type="molecule type" value="Genomic_DNA"/>
</dbReference>
<organism evidence="3 4">
    <name type="scientific">Pisum sativum</name>
    <name type="common">Garden pea</name>
    <name type="synonym">Lathyrus oleraceus</name>
    <dbReference type="NCBI Taxonomy" id="3888"/>
    <lineage>
        <taxon>Eukaryota</taxon>
        <taxon>Viridiplantae</taxon>
        <taxon>Streptophyta</taxon>
        <taxon>Embryophyta</taxon>
        <taxon>Tracheophyta</taxon>
        <taxon>Spermatophyta</taxon>
        <taxon>Magnoliopsida</taxon>
        <taxon>eudicotyledons</taxon>
        <taxon>Gunneridae</taxon>
        <taxon>Pentapetalae</taxon>
        <taxon>rosids</taxon>
        <taxon>fabids</taxon>
        <taxon>Fabales</taxon>
        <taxon>Fabaceae</taxon>
        <taxon>Papilionoideae</taxon>
        <taxon>50 kb inversion clade</taxon>
        <taxon>NPAAA clade</taxon>
        <taxon>Hologalegina</taxon>
        <taxon>IRL clade</taxon>
        <taxon>Fabeae</taxon>
        <taxon>Lathyrus</taxon>
    </lineage>
</organism>
<feature type="region of interest" description="Disordered" evidence="1">
    <location>
        <begin position="286"/>
        <end position="307"/>
    </location>
</feature>
<gene>
    <name evidence="3" type="ORF">KIW84_021984</name>
</gene>
<comment type="caution">
    <text evidence="3">The sequence shown here is derived from an EMBL/GenBank/DDBJ whole genome shotgun (WGS) entry which is preliminary data.</text>
</comment>
<dbReference type="InterPro" id="IPR057670">
    <property type="entry name" value="SH3_retrovirus"/>
</dbReference>
<reference evidence="3 4" key="1">
    <citation type="journal article" date="2022" name="Nat. Genet.">
        <title>Improved pea reference genome and pan-genome highlight genomic features and evolutionary characteristics.</title>
        <authorList>
            <person name="Yang T."/>
            <person name="Liu R."/>
            <person name="Luo Y."/>
            <person name="Hu S."/>
            <person name="Wang D."/>
            <person name="Wang C."/>
            <person name="Pandey M.K."/>
            <person name="Ge S."/>
            <person name="Xu Q."/>
            <person name="Li N."/>
            <person name="Li G."/>
            <person name="Huang Y."/>
            <person name="Saxena R.K."/>
            <person name="Ji Y."/>
            <person name="Li M."/>
            <person name="Yan X."/>
            <person name="He Y."/>
            <person name="Liu Y."/>
            <person name="Wang X."/>
            <person name="Xiang C."/>
            <person name="Varshney R.K."/>
            <person name="Ding H."/>
            <person name="Gao S."/>
            <person name="Zong X."/>
        </authorList>
    </citation>
    <scope>NUCLEOTIDE SEQUENCE [LARGE SCALE GENOMIC DNA]</scope>
    <source>
        <strain evidence="3 4">cv. Zhongwan 6</strain>
    </source>
</reference>
<evidence type="ECO:0000313" key="3">
    <source>
        <dbReference type="EMBL" id="KAI5435379.1"/>
    </source>
</evidence>
<feature type="compositionally biased region" description="Basic and acidic residues" evidence="1">
    <location>
        <begin position="297"/>
        <end position="307"/>
    </location>
</feature>
<dbReference type="AlphaFoldDB" id="A0A9D4YBD3"/>
<dbReference type="Gramene" id="Psat02G0198400-T1">
    <property type="protein sequence ID" value="KAI5435379.1"/>
    <property type="gene ID" value="KIW84_021984"/>
</dbReference>
<dbReference type="Proteomes" id="UP001058974">
    <property type="component" value="Chromosome 2"/>
</dbReference>
<sequence length="307" mass="35049">MLHNKFPDISTLRVFGSLCYASTLKSNRKKLDSRSRKSIHLGYKRNVNGHILFDLQCKEVFISRDVVFFKHLLSYNQELSQTQNISPQYVSFNHSYLDGFFDNIPHSSSHTRHKPFISNSQPNRHNDDIISSTILHNESQHTMFESPRANRAPTEPQNPPLRKSIRIPKPSSYLQDCHCNLMTSTIHNSATTVTNHSSSCKYPLSSSLSYDSLSIAHKLFTLNMSIISKPQTYEKTTSDDNWRNAINVELTALMKIKTWDLVHLPPNKKSIGFKLKMHANVRTRGLDDTVAATRPRAKGDDVDDSHI</sequence>
<accession>A0A9D4YBD3</accession>
<name>A0A9D4YBD3_PEA</name>
<keyword evidence="4" id="KW-1185">Reference proteome</keyword>
<evidence type="ECO:0000313" key="4">
    <source>
        <dbReference type="Proteomes" id="UP001058974"/>
    </source>
</evidence>
<proteinExistence type="predicted"/>
<dbReference type="Pfam" id="PF25597">
    <property type="entry name" value="SH3_retrovirus"/>
    <property type="match status" value="1"/>
</dbReference>
<evidence type="ECO:0000256" key="1">
    <source>
        <dbReference type="SAM" id="MobiDB-lite"/>
    </source>
</evidence>
<feature type="domain" description="Retroviral polymerase SH3-like" evidence="2">
    <location>
        <begin position="17"/>
        <end position="78"/>
    </location>
</feature>
<evidence type="ECO:0000259" key="2">
    <source>
        <dbReference type="Pfam" id="PF25597"/>
    </source>
</evidence>
<feature type="region of interest" description="Disordered" evidence="1">
    <location>
        <begin position="145"/>
        <end position="167"/>
    </location>
</feature>